<dbReference type="Proteomes" id="UP000274920">
    <property type="component" value="Unassembled WGS sequence"/>
</dbReference>
<keyword evidence="5" id="KW-1185">Reference proteome</keyword>
<feature type="signal peptide" evidence="2">
    <location>
        <begin position="1"/>
        <end position="23"/>
    </location>
</feature>
<protein>
    <submittedName>
        <fullName evidence="4">DUF362 domain-containing protein</fullName>
    </submittedName>
</protein>
<dbReference type="AlphaFoldDB" id="A0A3R8KX69"/>
<dbReference type="Pfam" id="PF04015">
    <property type="entry name" value="DUF362"/>
    <property type="match status" value="1"/>
</dbReference>
<dbReference type="EMBL" id="RHJS01000002">
    <property type="protein sequence ID" value="RRK31711.1"/>
    <property type="molecule type" value="Genomic_DNA"/>
</dbReference>
<feature type="region of interest" description="Disordered" evidence="1">
    <location>
        <begin position="24"/>
        <end position="94"/>
    </location>
</feature>
<evidence type="ECO:0000313" key="4">
    <source>
        <dbReference type="EMBL" id="RRK31711.1"/>
    </source>
</evidence>
<sequence>MKKKYLLSFALLLSIVFSGCGRNAEGPSAERPEINESSAEVVQDRHEESDSEMESGAAEISGTEELPENTSEDMANRDPEASAAEGQNGETDTPVVYMTTDLSSQGLMDIYQALSASPSGKIAVKLSTGEPGSNYLRTELIGELVESLEGTIVECNTAYGGSRANTAMHYQVAEEHGYTAIADVDIMDEEGSITLPVTGGDNLTENYVGAHFANYDYYVVLSHFKGHSMAGFGGAIKNISIGIASSEGKSHIHSGGTGGSMWGGSQDAFLESMAEAGKSVVDYLDGNIVYINVMNRLSVDCDCDGSPAEPDMHDIGILASYDPVALDQACVDLVYEAEDGQSLIDRIESRNGLHTLEQAEKIGLGYREYRLVSIDG</sequence>
<evidence type="ECO:0000256" key="1">
    <source>
        <dbReference type="SAM" id="MobiDB-lite"/>
    </source>
</evidence>
<accession>A0A3R8KX69</accession>
<organism evidence="4 5">
    <name type="scientific">Schaedlerella arabinosiphila</name>
    <dbReference type="NCBI Taxonomy" id="2044587"/>
    <lineage>
        <taxon>Bacteria</taxon>
        <taxon>Bacillati</taxon>
        <taxon>Bacillota</taxon>
        <taxon>Clostridia</taxon>
        <taxon>Lachnospirales</taxon>
        <taxon>Lachnospiraceae</taxon>
        <taxon>Schaedlerella</taxon>
    </lineage>
</organism>
<evidence type="ECO:0000313" key="5">
    <source>
        <dbReference type="Proteomes" id="UP000274920"/>
    </source>
</evidence>
<name>A0A3R8KX69_9FIRM</name>
<dbReference type="PROSITE" id="PS51257">
    <property type="entry name" value="PROKAR_LIPOPROTEIN"/>
    <property type="match status" value="1"/>
</dbReference>
<keyword evidence="2" id="KW-0732">Signal</keyword>
<gene>
    <name evidence="4" type="ORF">EBB54_10310</name>
</gene>
<feature type="chain" id="PRO_5038774856" evidence="2">
    <location>
        <begin position="24"/>
        <end position="376"/>
    </location>
</feature>
<proteinExistence type="predicted"/>
<dbReference type="InterPro" id="IPR007160">
    <property type="entry name" value="DUF362"/>
</dbReference>
<evidence type="ECO:0000259" key="3">
    <source>
        <dbReference type="Pfam" id="PF04015"/>
    </source>
</evidence>
<dbReference type="Gene3D" id="3.40.50.11440">
    <property type="match status" value="1"/>
</dbReference>
<comment type="caution">
    <text evidence="4">The sequence shown here is derived from an EMBL/GenBank/DDBJ whole genome shotgun (WGS) entry which is preliminary data.</text>
</comment>
<reference evidence="4" key="1">
    <citation type="submission" date="2018-10" db="EMBL/GenBank/DDBJ databases">
        <title>Schaedlerella arabinophila gen. nov. sp. nov., isolated from the mouse intestinal tract and comparative analysis with the genome of the closely related altered Schaedler flora strain ASF502.</title>
        <authorList>
            <person name="Miyake S."/>
            <person name="Soh M."/>
            <person name="Seedorf H."/>
        </authorList>
    </citation>
    <scope>NUCLEOTIDE SEQUENCE [LARGE SCALE GENOMIC DNA]</scope>
    <source>
        <strain evidence="4">DSM 106076</strain>
    </source>
</reference>
<feature type="domain" description="DUF362" evidence="3">
    <location>
        <begin position="122"/>
        <end position="332"/>
    </location>
</feature>
<evidence type="ECO:0000256" key="2">
    <source>
        <dbReference type="SAM" id="SignalP"/>
    </source>
</evidence>